<dbReference type="CDD" id="cd06267">
    <property type="entry name" value="PBP1_LacI_sugar_binding-like"/>
    <property type="match status" value="1"/>
</dbReference>
<dbReference type="InterPro" id="IPR046335">
    <property type="entry name" value="LacI/GalR-like_sensor"/>
</dbReference>
<accession>A0A345UJU0</accession>
<proteinExistence type="predicted"/>
<dbReference type="SUPFAM" id="SSF47413">
    <property type="entry name" value="lambda repressor-like DNA-binding domains"/>
    <property type="match status" value="1"/>
</dbReference>
<dbReference type="GO" id="GO:0000976">
    <property type="term" value="F:transcription cis-regulatory region binding"/>
    <property type="evidence" value="ECO:0007669"/>
    <property type="project" value="TreeGrafter"/>
</dbReference>
<evidence type="ECO:0000256" key="1">
    <source>
        <dbReference type="ARBA" id="ARBA00023015"/>
    </source>
</evidence>
<name>A0A345UJU0_9BACT</name>
<dbReference type="EMBL" id="CP027806">
    <property type="protein sequence ID" value="AXJ00742.1"/>
    <property type="molecule type" value="Genomic_DNA"/>
</dbReference>
<gene>
    <name evidence="5" type="ORF">CYPRO_1486</name>
</gene>
<dbReference type="Gene3D" id="3.40.50.2300">
    <property type="match status" value="2"/>
</dbReference>
<keyword evidence="1" id="KW-0805">Transcription regulation</keyword>
<sequence>MIKKVTLKHIAEDTGLSISTVSRALTRTGKISKENEKRIYESAYRLNYPVSSIHTPIELRNTIQIAIVTRHYTGEFFASLFEGFDLAAKDTNAGVSLMSVTHTSDSPDEIVSELRKTHFDAAVIFMPDYGEAEYEVLLNSFPAEFPLVSIAPIASPVMDTVTFDSYRGGHLVAKHFEERGYQKLGVIQGPINKSEAMLRKNGFLDYINASDNLSLVWEYCGDYSFAKGKAGYYNYKDAPVKPEAIFCTNDSMAVGFMHNAIRDGLIIPNDVAIAGYDDLPTCNLYTPTLSSVHTPYDSLGQKTIEIIINRLKEQSSARHTGYISLVPVSLSVRESTTSLSRIFKNPYKTLV</sequence>
<dbReference type="Pfam" id="PF13377">
    <property type="entry name" value="Peripla_BP_3"/>
    <property type="match status" value="1"/>
</dbReference>
<keyword evidence="3" id="KW-0804">Transcription</keyword>
<dbReference type="Proteomes" id="UP000254808">
    <property type="component" value="Chromosome"/>
</dbReference>
<organism evidence="5 6">
    <name type="scientific">Cyclonatronum proteinivorum</name>
    <dbReference type="NCBI Taxonomy" id="1457365"/>
    <lineage>
        <taxon>Bacteria</taxon>
        <taxon>Pseudomonadati</taxon>
        <taxon>Balneolota</taxon>
        <taxon>Balneolia</taxon>
        <taxon>Balneolales</taxon>
        <taxon>Cyclonatronaceae</taxon>
        <taxon>Cyclonatronum</taxon>
    </lineage>
</organism>
<dbReference type="PROSITE" id="PS50932">
    <property type="entry name" value="HTH_LACI_2"/>
    <property type="match status" value="1"/>
</dbReference>
<keyword evidence="6" id="KW-1185">Reference proteome</keyword>
<evidence type="ECO:0000259" key="4">
    <source>
        <dbReference type="PROSITE" id="PS50932"/>
    </source>
</evidence>
<dbReference type="SUPFAM" id="SSF53822">
    <property type="entry name" value="Periplasmic binding protein-like I"/>
    <property type="match status" value="1"/>
</dbReference>
<evidence type="ECO:0000256" key="3">
    <source>
        <dbReference type="ARBA" id="ARBA00023163"/>
    </source>
</evidence>
<dbReference type="InterPro" id="IPR010982">
    <property type="entry name" value="Lambda_DNA-bd_dom_sf"/>
</dbReference>
<dbReference type="KEGG" id="cprv:CYPRO_1486"/>
<feature type="domain" description="HTH lacI-type" evidence="4">
    <location>
        <begin position="5"/>
        <end position="48"/>
    </location>
</feature>
<dbReference type="PANTHER" id="PTHR30146:SF24">
    <property type="entry name" value="XYLOSE OPERON REGULATORY PROTEIN"/>
    <property type="match status" value="1"/>
</dbReference>
<dbReference type="SMART" id="SM00354">
    <property type="entry name" value="HTH_LACI"/>
    <property type="match status" value="1"/>
</dbReference>
<dbReference type="InterPro" id="IPR028082">
    <property type="entry name" value="Peripla_BP_I"/>
</dbReference>
<dbReference type="Pfam" id="PF00356">
    <property type="entry name" value="LacI"/>
    <property type="match status" value="1"/>
</dbReference>
<evidence type="ECO:0000256" key="2">
    <source>
        <dbReference type="ARBA" id="ARBA00023125"/>
    </source>
</evidence>
<dbReference type="RefSeq" id="WP_114984005.1">
    <property type="nucleotide sequence ID" value="NZ_CP027806.1"/>
</dbReference>
<dbReference type="GO" id="GO:0003700">
    <property type="term" value="F:DNA-binding transcription factor activity"/>
    <property type="evidence" value="ECO:0007669"/>
    <property type="project" value="TreeGrafter"/>
</dbReference>
<dbReference type="AlphaFoldDB" id="A0A345UJU0"/>
<dbReference type="OrthoDB" id="9803256at2"/>
<reference evidence="5 6" key="1">
    <citation type="submission" date="2018-03" db="EMBL/GenBank/DDBJ databases">
        <title>Phenotypic and genomic properties of Cyclonatronum proteinivorum gen. nov., sp. nov., a haloalkaliphilic bacteroidete from soda lakes possessing Na+-translocating rhodopsin.</title>
        <authorList>
            <person name="Toshchakov S.V."/>
            <person name="Korzhenkov A."/>
            <person name="Samarov N.I."/>
            <person name="Kublanov I.V."/>
            <person name="Muntyan M.S."/>
            <person name="Sorokin D.Y."/>
        </authorList>
    </citation>
    <scope>NUCLEOTIDE SEQUENCE [LARGE SCALE GENOMIC DNA]</scope>
    <source>
        <strain evidence="5 6">Omega</strain>
    </source>
</reference>
<evidence type="ECO:0000313" key="6">
    <source>
        <dbReference type="Proteomes" id="UP000254808"/>
    </source>
</evidence>
<dbReference type="InterPro" id="IPR000843">
    <property type="entry name" value="HTH_LacI"/>
</dbReference>
<dbReference type="PANTHER" id="PTHR30146">
    <property type="entry name" value="LACI-RELATED TRANSCRIPTIONAL REPRESSOR"/>
    <property type="match status" value="1"/>
</dbReference>
<protein>
    <submittedName>
        <fullName evidence="5">DNA-binding transcriptional regulator, LacI/PurR family</fullName>
    </submittedName>
</protein>
<evidence type="ECO:0000313" key="5">
    <source>
        <dbReference type="EMBL" id="AXJ00742.1"/>
    </source>
</evidence>
<dbReference type="Gene3D" id="1.10.260.40">
    <property type="entry name" value="lambda repressor-like DNA-binding domains"/>
    <property type="match status" value="1"/>
</dbReference>
<keyword evidence="2 5" id="KW-0238">DNA-binding</keyword>
<dbReference type="CDD" id="cd01392">
    <property type="entry name" value="HTH_LacI"/>
    <property type="match status" value="1"/>
</dbReference>